<reference evidence="1" key="1">
    <citation type="submission" date="2021-01" db="EMBL/GenBank/DDBJ databases">
        <authorList>
            <person name="Sun Q."/>
        </authorList>
    </citation>
    <scope>NUCLEOTIDE SEQUENCE</scope>
    <source>
        <strain evidence="1">YIM B02566</strain>
    </source>
</reference>
<gene>
    <name evidence="1" type="ORF">JHL16_12420</name>
</gene>
<protein>
    <submittedName>
        <fullName evidence="1">Uncharacterized protein</fullName>
    </submittedName>
</protein>
<keyword evidence="2" id="KW-1185">Reference proteome</keyword>
<organism evidence="1 2">
    <name type="scientific">Taklimakanibacter albus</name>
    <dbReference type="NCBI Taxonomy" id="2800327"/>
    <lineage>
        <taxon>Bacteria</taxon>
        <taxon>Pseudomonadati</taxon>
        <taxon>Pseudomonadota</taxon>
        <taxon>Alphaproteobacteria</taxon>
        <taxon>Hyphomicrobiales</taxon>
        <taxon>Aestuariivirgaceae</taxon>
        <taxon>Taklimakanibacter</taxon>
    </lineage>
</organism>
<dbReference type="Proteomes" id="UP000616151">
    <property type="component" value="Unassembled WGS sequence"/>
</dbReference>
<sequence length="175" mass="19076">MLNRKVVRTLLFAACAVAMTSGLAEAKQKKYASLAPNNDLSPRAVSIGSDRGGYVINYGLRMLRWRQNGTQVRFGGKCQSACTLYLGLASSQTCISPGASFSFHLPYGASQRGNKIARDFMMRNYPGWVRSWVRSQGGLSSSMKTMGYGYASRFIKPCGSVVARRGSKPRLPADS</sequence>
<proteinExistence type="predicted"/>
<dbReference type="EMBL" id="JAENHL010000007">
    <property type="protein sequence ID" value="MBK1867152.1"/>
    <property type="molecule type" value="Genomic_DNA"/>
</dbReference>
<name>A0ACC5R3J1_9HYPH</name>
<evidence type="ECO:0000313" key="2">
    <source>
        <dbReference type="Proteomes" id="UP000616151"/>
    </source>
</evidence>
<evidence type="ECO:0000313" key="1">
    <source>
        <dbReference type="EMBL" id="MBK1867152.1"/>
    </source>
</evidence>
<accession>A0ACC5R3J1</accession>
<comment type="caution">
    <text evidence="1">The sequence shown here is derived from an EMBL/GenBank/DDBJ whole genome shotgun (WGS) entry which is preliminary data.</text>
</comment>